<evidence type="ECO:0000256" key="3">
    <source>
        <dbReference type="ARBA" id="ARBA00022516"/>
    </source>
</evidence>
<comment type="pathway">
    <text evidence="1">Glycolipid biosynthesis; lipid IV(A) biosynthesis; lipid IV(A) from (3R)-3-hydroxytetradecanoyl-[acyl-carrier-protein] and UDP-N-acetyl-alpha-D-glucosamine: step 6/6.</text>
</comment>
<organism evidence="10 11">
    <name type="scientific">Porphyridium purpureum</name>
    <name type="common">Red alga</name>
    <name type="synonym">Porphyridium cruentum</name>
    <dbReference type="NCBI Taxonomy" id="35688"/>
    <lineage>
        <taxon>Eukaryota</taxon>
        <taxon>Rhodophyta</taxon>
        <taxon>Bangiophyceae</taxon>
        <taxon>Porphyridiales</taxon>
        <taxon>Porphyridiaceae</taxon>
        <taxon>Porphyridium</taxon>
    </lineage>
</organism>
<dbReference type="GO" id="GO:0009245">
    <property type="term" value="P:lipid A biosynthetic process"/>
    <property type="evidence" value="ECO:0007669"/>
    <property type="project" value="UniProtKB-KW"/>
</dbReference>
<evidence type="ECO:0000256" key="4">
    <source>
        <dbReference type="ARBA" id="ARBA00022556"/>
    </source>
</evidence>
<name>A0A5J4Z7I0_PORPP</name>
<accession>A0A5J4Z7I0</accession>
<keyword evidence="6" id="KW-0547">Nucleotide-binding</keyword>
<dbReference type="GO" id="GO:0009029">
    <property type="term" value="F:lipid-A 4'-kinase activity"/>
    <property type="evidence" value="ECO:0007669"/>
    <property type="project" value="UniProtKB-EC"/>
</dbReference>
<evidence type="ECO:0000256" key="8">
    <source>
        <dbReference type="ARBA" id="ARBA00022840"/>
    </source>
</evidence>
<evidence type="ECO:0000313" key="11">
    <source>
        <dbReference type="Proteomes" id="UP000324585"/>
    </source>
</evidence>
<evidence type="ECO:0000313" key="10">
    <source>
        <dbReference type="EMBL" id="KAA8499666.1"/>
    </source>
</evidence>
<dbReference type="Proteomes" id="UP000324585">
    <property type="component" value="Unassembled WGS sequence"/>
</dbReference>
<dbReference type="PANTHER" id="PTHR42724:SF1">
    <property type="entry name" value="TETRAACYLDISACCHARIDE 4'-KINASE, MITOCHONDRIAL-RELATED"/>
    <property type="match status" value="1"/>
</dbReference>
<protein>
    <recommendedName>
        <fullName evidence="2">tetraacyldisaccharide 4'-kinase</fullName>
        <ecNumber evidence="2">2.7.1.130</ecNumber>
    </recommendedName>
</protein>
<evidence type="ECO:0000256" key="9">
    <source>
        <dbReference type="ARBA" id="ARBA00023098"/>
    </source>
</evidence>
<keyword evidence="7 10" id="KW-0418">Kinase</keyword>
<dbReference type="Pfam" id="PF02606">
    <property type="entry name" value="LpxK"/>
    <property type="match status" value="1"/>
</dbReference>
<keyword evidence="4" id="KW-0441">Lipid A biosynthesis</keyword>
<dbReference type="PANTHER" id="PTHR42724">
    <property type="entry name" value="TETRAACYLDISACCHARIDE 4'-KINASE"/>
    <property type="match status" value="1"/>
</dbReference>
<evidence type="ECO:0000256" key="7">
    <source>
        <dbReference type="ARBA" id="ARBA00022777"/>
    </source>
</evidence>
<dbReference type="InterPro" id="IPR003758">
    <property type="entry name" value="LpxK"/>
</dbReference>
<gene>
    <name evidence="10" type="ORF">FVE85_7251</name>
</gene>
<reference evidence="11" key="1">
    <citation type="journal article" date="2019" name="Nat. Commun.">
        <title>Expansion of phycobilisome linker gene families in mesophilic red algae.</title>
        <authorList>
            <person name="Lee J."/>
            <person name="Kim D."/>
            <person name="Bhattacharya D."/>
            <person name="Yoon H.S."/>
        </authorList>
    </citation>
    <scope>NUCLEOTIDE SEQUENCE [LARGE SCALE GENOMIC DNA]</scope>
    <source>
        <strain evidence="11">CCMP 1328</strain>
    </source>
</reference>
<keyword evidence="9" id="KW-0443">Lipid metabolism</keyword>
<proteinExistence type="inferred from homology"/>
<dbReference type="HAMAP" id="MF_00409">
    <property type="entry name" value="LpxK"/>
    <property type="match status" value="1"/>
</dbReference>
<keyword evidence="3" id="KW-0444">Lipid biosynthesis</keyword>
<evidence type="ECO:0000256" key="5">
    <source>
        <dbReference type="ARBA" id="ARBA00022679"/>
    </source>
</evidence>
<keyword evidence="8" id="KW-0067">ATP-binding</keyword>
<evidence type="ECO:0000256" key="2">
    <source>
        <dbReference type="ARBA" id="ARBA00012071"/>
    </source>
</evidence>
<dbReference type="EC" id="2.7.1.130" evidence="2"/>
<comment type="caution">
    <text evidence="10">The sequence shown here is derived from an EMBL/GenBank/DDBJ whole genome shotgun (WGS) entry which is preliminary data.</text>
</comment>
<dbReference type="GO" id="GO:0005524">
    <property type="term" value="F:ATP binding"/>
    <property type="evidence" value="ECO:0007669"/>
    <property type="project" value="UniProtKB-KW"/>
</dbReference>
<dbReference type="AlphaFoldDB" id="A0A5J4Z7I0"/>
<dbReference type="UniPathway" id="UPA00359">
    <property type="reaction ID" value="UER00482"/>
</dbReference>
<dbReference type="OrthoDB" id="10266567at2759"/>
<keyword evidence="11" id="KW-1185">Reference proteome</keyword>
<evidence type="ECO:0000256" key="1">
    <source>
        <dbReference type="ARBA" id="ARBA00004870"/>
    </source>
</evidence>
<evidence type="ECO:0000256" key="6">
    <source>
        <dbReference type="ARBA" id="ARBA00022741"/>
    </source>
</evidence>
<dbReference type="GO" id="GO:0016020">
    <property type="term" value="C:membrane"/>
    <property type="evidence" value="ECO:0007669"/>
    <property type="project" value="GOC"/>
</dbReference>
<dbReference type="EMBL" id="VRMN01000001">
    <property type="protein sequence ID" value="KAA8499666.1"/>
    <property type="molecule type" value="Genomic_DNA"/>
</dbReference>
<dbReference type="OMA" id="KTPFVQF"/>
<sequence>MWCLRLRNGLFRRSPIRVPCVCVGNAASGGTGKTPAVIYLVGLVHALTGDARSVWVVARGYAHDERVLLREVLRDAHLLVLGKNRRTAVQRALERVAPHEHPQLLIMDDGLQHFGMSRDMNICMIDAMRPRGLNGWLLPAGSLREPIGRAAARSELIVLHNANLVSSRRIAAISRYLRRRGVCARITTSRVEVDSLMEATPGQPHAVLRPLKEVPSLGAEVKRITRDPSATSVTSPEDATRVCHRMRVALLCAIGNADAFTMLVRRCVRFCDVTFVQQFPDHHAFSARELESLATRCADNRCDAVLTTEKDWSRDAQGLFETLTRVQPKSNAQPRLRVWVLKTRFAPDEPGAFRELLVQIGIRDSLAPVDTRTTDNPIVR</sequence>
<keyword evidence="5" id="KW-0808">Transferase</keyword>